<dbReference type="InterPro" id="IPR011517">
    <property type="entry name" value="RNA_pol_sigma70_ECF-like"/>
</dbReference>
<evidence type="ECO:0000256" key="4">
    <source>
        <dbReference type="ARBA" id="ARBA00023163"/>
    </source>
</evidence>
<sequence>MGEVTALLQAAGAGDRQAADCAFAMVYDELQRLARRQLQGSSSGPSATSLVHEVYLRLARSDGVQTTDRQHFFAVAARAMRQLLIDHARERCAAKRGGGQSDQTLDGIAESLGEAGAAERLIALDQSLERLEAFDPSLVSLVDMRFFAGLELEEIAALTGRSERTLKRDWRKARAVLHAAMG</sequence>
<keyword evidence="2" id="KW-0805">Transcription regulation</keyword>
<dbReference type="EMBL" id="JALNMH010000003">
    <property type="protein sequence ID" value="MCK7593072.1"/>
    <property type="molecule type" value="Genomic_DNA"/>
</dbReference>
<evidence type="ECO:0000256" key="2">
    <source>
        <dbReference type="ARBA" id="ARBA00023015"/>
    </source>
</evidence>
<dbReference type="InterPro" id="IPR014284">
    <property type="entry name" value="RNA_pol_sigma-70_dom"/>
</dbReference>
<organism evidence="6 7">
    <name type="scientific">Pseudomarimonas salicorniae</name>
    <dbReference type="NCBI Taxonomy" id="2933270"/>
    <lineage>
        <taxon>Bacteria</taxon>
        <taxon>Pseudomonadati</taxon>
        <taxon>Pseudomonadota</taxon>
        <taxon>Gammaproteobacteria</taxon>
        <taxon>Lysobacterales</taxon>
        <taxon>Lysobacteraceae</taxon>
        <taxon>Pseudomarimonas</taxon>
    </lineage>
</organism>
<dbReference type="NCBIfam" id="TIGR02999">
    <property type="entry name" value="Sig-70_X6"/>
    <property type="match status" value="1"/>
</dbReference>
<keyword evidence="4" id="KW-0804">Transcription</keyword>
<comment type="caution">
    <text evidence="6">The sequence shown here is derived from an EMBL/GenBank/DDBJ whole genome shotgun (WGS) entry which is preliminary data.</text>
</comment>
<dbReference type="PANTHER" id="PTHR43133">
    <property type="entry name" value="RNA POLYMERASE ECF-TYPE SIGMA FACTO"/>
    <property type="match status" value="1"/>
</dbReference>
<dbReference type="InterPro" id="IPR039425">
    <property type="entry name" value="RNA_pol_sigma-70-like"/>
</dbReference>
<proteinExistence type="inferred from homology"/>
<dbReference type="InterPro" id="IPR013325">
    <property type="entry name" value="RNA_pol_sigma_r2"/>
</dbReference>
<evidence type="ECO:0000256" key="1">
    <source>
        <dbReference type="ARBA" id="ARBA00010641"/>
    </source>
</evidence>
<name>A0ABT0GFD7_9GAMM</name>
<dbReference type="SUPFAM" id="SSF88659">
    <property type="entry name" value="Sigma3 and sigma4 domains of RNA polymerase sigma factors"/>
    <property type="match status" value="1"/>
</dbReference>
<comment type="similarity">
    <text evidence="1">Belongs to the sigma-70 factor family. ECF subfamily.</text>
</comment>
<dbReference type="InterPro" id="IPR053812">
    <property type="entry name" value="HTH_Sigma70_ECF-like"/>
</dbReference>
<accession>A0ABT0GFD7</accession>
<keyword evidence="7" id="KW-1185">Reference proteome</keyword>
<feature type="domain" description="RNA polymerase sigma-70 ECF-like HTH" evidence="5">
    <location>
        <begin position="1"/>
        <end position="181"/>
    </location>
</feature>
<dbReference type="Pfam" id="PF07638">
    <property type="entry name" value="Sigma70_ECF"/>
    <property type="match status" value="1"/>
</dbReference>
<keyword evidence="3" id="KW-0731">Sigma factor</keyword>
<dbReference type="InterPro" id="IPR036388">
    <property type="entry name" value="WH-like_DNA-bd_sf"/>
</dbReference>
<reference evidence="6" key="1">
    <citation type="submission" date="2022-04" db="EMBL/GenBank/DDBJ databases">
        <title>Lysobacter sp. CAU 1642 isolated from sea sand.</title>
        <authorList>
            <person name="Kim W."/>
        </authorList>
    </citation>
    <scope>NUCLEOTIDE SEQUENCE</scope>
    <source>
        <strain evidence="6">CAU 1642</strain>
    </source>
</reference>
<evidence type="ECO:0000259" key="5">
    <source>
        <dbReference type="Pfam" id="PF07638"/>
    </source>
</evidence>
<dbReference type="InterPro" id="IPR013324">
    <property type="entry name" value="RNA_pol_sigma_r3/r4-like"/>
</dbReference>
<dbReference type="Proteomes" id="UP001431449">
    <property type="component" value="Unassembled WGS sequence"/>
</dbReference>
<protein>
    <submittedName>
        <fullName evidence="6">ECF-type sigma factor</fullName>
    </submittedName>
</protein>
<dbReference type="RefSeq" id="WP_248206074.1">
    <property type="nucleotide sequence ID" value="NZ_JALNMH010000003.1"/>
</dbReference>
<dbReference type="Gene3D" id="1.10.1740.10">
    <property type="match status" value="1"/>
</dbReference>
<evidence type="ECO:0000256" key="3">
    <source>
        <dbReference type="ARBA" id="ARBA00023082"/>
    </source>
</evidence>
<evidence type="ECO:0000313" key="7">
    <source>
        <dbReference type="Proteomes" id="UP001431449"/>
    </source>
</evidence>
<dbReference type="SUPFAM" id="SSF88946">
    <property type="entry name" value="Sigma2 domain of RNA polymerase sigma factors"/>
    <property type="match status" value="1"/>
</dbReference>
<dbReference type="NCBIfam" id="TIGR02937">
    <property type="entry name" value="sigma70-ECF"/>
    <property type="match status" value="1"/>
</dbReference>
<dbReference type="Gene3D" id="1.10.10.10">
    <property type="entry name" value="Winged helix-like DNA-binding domain superfamily/Winged helix DNA-binding domain"/>
    <property type="match status" value="1"/>
</dbReference>
<evidence type="ECO:0000313" key="6">
    <source>
        <dbReference type="EMBL" id="MCK7593072.1"/>
    </source>
</evidence>
<dbReference type="PANTHER" id="PTHR43133:SF39">
    <property type="entry name" value="SIMILAR TO RNA POLYMERASE SIGMA-E FACTOR"/>
    <property type="match status" value="1"/>
</dbReference>
<gene>
    <name evidence="6" type="ORF">M0G41_05230</name>
</gene>